<evidence type="ECO:0000256" key="3">
    <source>
        <dbReference type="SAM" id="Coils"/>
    </source>
</evidence>
<dbReference type="GO" id="GO:0005783">
    <property type="term" value="C:endoplasmic reticulum"/>
    <property type="evidence" value="ECO:0007669"/>
    <property type="project" value="TreeGrafter"/>
</dbReference>
<dbReference type="GO" id="GO:0048211">
    <property type="term" value="P:Golgi vesicle docking"/>
    <property type="evidence" value="ECO:0007669"/>
    <property type="project" value="TreeGrafter"/>
</dbReference>
<comment type="caution">
    <text evidence="7">The sequence shown here is derived from an EMBL/GenBank/DDBJ whole genome shotgun (WGS) entry which is preliminary data.</text>
</comment>
<dbReference type="AlphaFoldDB" id="A0A5J4NC91"/>
<keyword evidence="4" id="KW-0812">Transmembrane</keyword>
<evidence type="ECO:0000256" key="1">
    <source>
        <dbReference type="ARBA" id="ARBA00004555"/>
    </source>
</evidence>
<comment type="subcellular location">
    <subcellularLocation>
        <location evidence="1">Golgi apparatus</location>
    </subcellularLocation>
</comment>
<dbReference type="GO" id="GO:0000139">
    <property type="term" value="C:Golgi membrane"/>
    <property type="evidence" value="ECO:0007669"/>
    <property type="project" value="InterPro"/>
</dbReference>
<dbReference type="GO" id="GO:0048280">
    <property type="term" value="P:vesicle fusion with Golgi apparatus"/>
    <property type="evidence" value="ECO:0007669"/>
    <property type="project" value="InterPro"/>
</dbReference>
<feature type="transmembrane region" description="Helical" evidence="4">
    <location>
        <begin position="635"/>
        <end position="653"/>
    </location>
</feature>
<dbReference type="Gene3D" id="1.25.10.10">
    <property type="entry name" value="Leucine-rich Repeat Variant"/>
    <property type="match status" value="1"/>
</dbReference>
<feature type="domain" description="Calcineurin-like phosphoesterase" evidence="5">
    <location>
        <begin position="387"/>
        <end position="542"/>
    </location>
</feature>
<dbReference type="InterPro" id="IPR004843">
    <property type="entry name" value="Calcineurin-like_PHP"/>
</dbReference>
<protein>
    <recommendedName>
        <fullName evidence="9">Calcineurin-like phosphoesterase domain-containing protein</fullName>
    </recommendedName>
</protein>
<dbReference type="GO" id="GO:0006888">
    <property type="term" value="P:endoplasmic reticulum to Golgi vesicle-mediated transport"/>
    <property type="evidence" value="ECO:0007669"/>
    <property type="project" value="TreeGrafter"/>
</dbReference>
<dbReference type="PANTHER" id="PTHR10013">
    <property type="entry name" value="GENERAL VESICULAR TRANSPORT FACTOR P115"/>
    <property type="match status" value="1"/>
</dbReference>
<dbReference type="InterPro" id="IPR029052">
    <property type="entry name" value="Metallo-depent_PP-like"/>
</dbReference>
<sequence>MPGHTSEHIPVASRGNIWRLNLSCSHRFYAWISLSTRFQTRIGLLQLLCTWLAYCPAAVRAFLTASAQTCSGSPRKSESSADAAKSVPRAASSTGANLSALIAEAASLGNDESDTLIHSLITLLICICVLFNPGDVAGFDKKSLLNTLERRIGFDVILEQLNQVSKAESFTSASKHPELKYESHTDLVFDYAFTRLFKRLEYEVIRAFQTVEEINGTTASEIPPPPSRLLCGPQQETHSNAELVAKLTKKDIELRDLRAHIEDLEVELHQAKQAAVDTVSIQTECKVAELVCGTILRIQNGEVVLKTHGNFGDVENKKLQNAVALAEQRIRVSFLRMLEEQLNQSTKEKESIKSEQDDLLVLLHDQDVKLQRLRELVEQLGGHLARCSYLRRYFQRVRRLTEPDAILILGDLVEGEVDALDIAFYHAIERLKQFFISSHALPYFVIPGDNDVGGDWNDPMSTERCERFKSAFGHLSIPKRLKFVRLYGYVPWPQHNDLSPADDSDVVIFLSHHPIITPYGAGFPETIIHLKPAVLISGHDHVAYILRWEQKIGMSEKIHWIVPPDARHLPVGSFQLQLDGVLERSNLGKLVQLGVPSCSYRSGQSSLAAYGLVQIFRNRTIRYTLLPLPNRWPTLYLYIFMLIILVGYAFLCLPIRKTWITILCNFTVFACTYFFTQLLN</sequence>
<evidence type="ECO:0008006" key="9">
    <source>
        <dbReference type="Google" id="ProtNLM"/>
    </source>
</evidence>
<gene>
    <name evidence="7" type="ORF">DEA37_0013541</name>
</gene>
<dbReference type="GO" id="GO:0005795">
    <property type="term" value="C:Golgi stack"/>
    <property type="evidence" value="ECO:0007669"/>
    <property type="project" value="TreeGrafter"/>
</dbReference>
<dbReference type="Gene3D" id="3.60.21.10">
    <property type="match status" value="1"/>
</dbReference>
<reference evidence="7 8" key="1">
    <citation type="journal article" date="2019" name="Gigascience">
        <title>Whole-genome sequence of the oriental lung fluke Paragonimus westermani.</title>
        <authorList>
            <person name="Oey H."/>
            <person name="Zakrzewski M."/>
            <person name="Narain K."/>
            <person name="Devi K.R."/>
            <person name="Agatsuma T."/>
            <person name="Nawaratna S."/>
            <person name="Gobert G.N."/>
            <person name="Jones M.K."/>
            <person name="Ragan M.A."/>
            <person name="McManus D.P."/>
            <person name="Krause L."/>
        </authorList>
    </citation>
    <scope>NUCLEOTIDE SEQUENCE [LARGE SCALE GENOMIC DNA]</scope>
    <source>
        <strain evidence="7 8">IND2009</strain>
    </source>
</reference>
<proteinExistence type="predicted"/>
<dbReference type="EMBL" id="QNGE01004273">
    <property type="protein sequence ID" value="KAA3673053.1"/>
    <property type="molecule type" value="Genomic_DNA"/>
</dbReference>
<keyword evidence="2" id="KW-0333">Golgi apparatus</keyword>
<feature type="coiled-coil region" evidence="3">
    <location>
        <begin position="247"/>
        <end position="274"/>
    </location>
</feature>
<keyword evidence="3" id="KW-0175">Coiled coil</keyword>
<keyword evidence="4" id="KW-0472">Membrane</keyword>
<dbReference type="Pfam" id="PF04869">
    <property type="entry name" value="Uso1_p115_head"/>
    <property type="match status" value="1"/>
</dbReference>
<dbReference type="InterPro" id="IPR006953">
    <property type="entry name" value="Vesicle_Uso1_P115_head"/>
</dbReference>
<feature type="transmembrane region" description="Helical" evidence="4">
    <location>
        <begin position="660"/>
        <end position="679"/>
    </location>
</feature>
<dbReference type="InterPro" id="IPR024095">
    <property type="entry name" value="Vesicle_P115"/>
</dbReference>
<evidence type="ECO:0000313" key="7">
    <source>
        <dbReference type="EMBL" id="KAA3673053.1"/>
    </source>
</evidence>
<organism evidence="7 8">
    <name type="scientific">Paragonimus westermani</name>
    <dbReference type="NCBI Taxonomy" id="34504"/>
    <lineage>
        <taxon>Eukaryota</taxon>
        <taxon>Metazoa</taxon>
        <taxon>Spiralia</taxon>
        <taxon>Lophotrochozoa</taxon>
        <taxon>Platyhelminthes</taxon>
        <taxon>Trematoda</taxon>
        <taxon>Digenea</taxon>
        <taxon>Plagiorchiida</taxon>
        <taxon>Troglotremata</taxon>
        <taxon>Troglotrematidae</taxon>
        <taxon>Paragonimus</taxon>
    </lineage>
</organism>
<dbReference type="SUPFAM" id="SSF56300">
    <property type="entry name" value="Metallo-dependent phosphatases"/>
    <property type="match status" value="1"/>
</dbReference>
<keyword evidence="4" id="KW-1133">Transmembrane helix</keyword>
<dbReference type="Pfam" id="PF00149">
    <property type="entry name" value="Metallophos"/>
    <property type="match status" value="1"/>
</dbReference>
<dbReference type="PANTHER" id="PTHR10013:SF0">
    <property type="entry name" value="GENERAL VESICULAR TRANSPORT FACTOR P115"/>
    <property type="match status" value="1"/>
</dbReference>
<dbReference type="GO" id="GO:0006886">
    <property type="term" value="P:intracellular protein transport"/>
    <property type="evidence" value="ECO:0007669"/>
    <property type="project" value="InterPro"/>
</dbReference>
<dbReference type="GO" id="GO:0016787">
    <property type="term" value="F:hydrolase activity"/>
    <property type="evidence" value="ECO:0007669"/>
    <property type="project" value="InterPro"/>
</dbReference>
<evidence type="ECO:0000256" key="2">
    <source>
        <dbReference type="ARBA" id="ARBA00023034"/>
    </source>
</evidence>
<evidence type="ECO:0000313" key="8">
    <source>
        <dbReference type="Proteomes" id="UP000324629"/>
    </source>
</evidence>
<name>A0A5J4NC91_9TREM</name>
<accession>A0A5J4NC91</accession>
<feature type="domain" description="Vesicle tethering protein Uso1/P115-like head" evidence="6">
    <location>
        <begin position="95"/>
        <end position="207"/>
    </location>
</feature>
<evidence type="ECO:0000259" key="5">
    <source>
        <dbReference type="Pfam" id="PF00149"/>
    </source>
</evidence>
<dbReference type="GO" id="GO:0012507">
    <property type="term" value="C:ER to Golgi transport vesicle membrane"/>
    <property type="evidence" value="ECO:0007669"/>
    <property type="project" value="TreeGrafter"/>
</dbReference>
<evidence type="ECO:0000259" key="6">
    <source>
        <dbReference type="Pfam" id="PF04869"/>
    </source>
</evidence>
<evidence type="ECO:0000256" key="4">
    <source>
        <dbReference type="SAM" id="Phobius"/>
    </source>
</evidence>
<dbReference type="Proteomes" id="UP000324629">
    <property type="component" value="Unassembled WGS sequence"/>
</dbReference>
<keyword evidence="8" id="KW-1185">Reference proteome</keyword>
<dbReference type="InterPro" id="IPR011989">
    <property type="entry name" value="ARM-like"/>
</dbReference>